<feature type="region of interest" description="Disordered" evidence="1">
    <location>
        <begin position="229"/>
        <end position="258"/>
    </location>
</feature>
<keyword evidence="3" id="KW-1185">Reference proteome</keyword>
<dbReference type="AlphaFoldDB" id="A0A834K869"/>
<dbReference type="EMBL" id="JACSDZ010000006">
    <property type="protein sequence ID" value="KAF7401157.1"/>
    <property type="molecule type" value="Genomic_DNA"/>
</dbReference>
<reference evidence="2" key="1">
    <citation type="journal article" date="2020" name="G3 (Bethesda)">
        <title>High-Quality Assemblies for Three Invasive Social Wasps from the &lt;i&gt;Vespula&lt;/i&gt; Genus.</title>
        <authorList>
            <person name="Harrop T.W.R."/>
            <person name="Guhlin J."/>
            <person name="McLaughlin G.M."/>
            <person name="Permina E."/>
            <person name="Stockwell P."/>
            <person name="Gilligan J."/>
            <person name="Le Lec M.F."/>
            <person name="Gruber M.A.M."/>
            <person name="Quinn O."/>
            <person name="Lovegrove M."/>
            <person name="Duncan E.J."/>
            <person name="Remnant E.J."/>
            <person name="Van Eeckhoven J."/>
            <person name="Graham B."/>
            <person name="Knapp R.A."/>
            <person name="Langford K.W."/>
            <person name="Kronenberg Z."/>
            <person name="Press M.O."/>
            <person name="Eacker S.M."/>
            <person name="Wilson-Rankin E.E."/>
            <person name="Purcell J."/>
            <person name="Lester P.J."/>
            <person name="Dearden P.K."/>
        </authorList>
    </citation>
    <scope>NUCLEOTIDE SEQUENCE</scope>
    <source>
        <strain evidence="2">Linc-1</strain>
    </source>
</reference>
<accession>A0A834K869</accession>
<comment type="caution">
    <text evidence="2">The sequence shown here is derived from an EMBL/GenBank/DDBJ whole genome shotgun (WGS) entry which is preliminary data.</text>
</comment>
<name>A0A834K869_VESGE</name>
<feature type="compositionally biased region" description="Basic and acidic residues" evidence="1">
    <location>
        <begin position="282"/>
        <end position="313"/>
    </location>
</feature>
<organism evidence="2 3">
    <name type="scientific">Vespula germanica</name>
    <name type="common">German yellow jacket</name>
    <name type="synonym">Paravespula germanica</name>
    <dbReference type="NCBI Taxonomy" id="30212"/>
    <lineage>
        <taxon>Eukaryota</taxon>
        <taxon>Metazoa</taxon>
        <taxon>Ecdysozoa</taxon>
        <taxon>Arthropoda</taxon>
        <taxon>Hexapoda</taxon>
        <taxon>Insecta</taxon>
        <taxon>Pterygota</taxon>
        <taxon>Neoptera</taxon>
        <taxon>Endopterygota</taxon>
        <taxon>Hymenoptera</taxon>
        <taxon>Apocrita</taxon>
        <taxon>Aculeata</taxon>
        <taxon>Vespoidea</taxon>
        <taxon>Vespidae</taxon>
        <taxon>Vespinae</taxon>
        <taxon>Vespula</taxon>
    </lineage>
</organism>
<feature type="compositionally biased region" description="Basic and acidic residues" evidence="1">
    <location>
        <begin position="230"/>
        <end position="258"/>
    </location>
</feature>
<proteinExistence type="predicted"/>
<feature type="region of interest" description="Disordered" evidence="1">
    <location>
        <begin position="282"/>
        <end position="338"/>
    </location>
</feature>
<protein>
    <submittedName>
        <fullName evidence="2">Uncharacterized protein</fullName>
    </submittedName>
</protein>
<dbReference type="Proteomes" id="UP000617340">
    <property type="component" value="Unassembled WGS sequence"/>
</dbReference>
<feature type="compositionally biased region" description="Basic residues" evidence="1">
    <location>
        <begin position="328"/>
        <end position="338"/>
    </location>
</feature>
<gene>
    <name evidence="2" type="ORF">HZH68_006977</name>
</gene>
<sequence>MIAATYDCGCVPPKITHLHPNCSKLLLPEQTQRQKCTVVRCQTAPPPSCPNSPCCKFLSRSATCRTVITSCPNFDKIHDCMCCPESPSHSETPNDCKCEAEDDKKEQCNPTDSSVKKTEIVSRIVKKGLPYKEIEAIINNNRMVIRMQKEPVEDEFEPPCDCPEVPGRVQPTSSTVLDSSISPKYRNDIVYQMQDLCKGYKCSGQNSMIRQSCDQDGKGGRTIMVYPHPGIKEKLPEISPEEKDKDRKEKKEKMKLSKQIDLEENPNIFVFRIRKHSADSDGKHKFDFEFRTPRPWLSRKEPAQLKIPREQREPTTTVKGKKAAKEEKKKKKKKKKKK</sequence>
<evidence type="ECO:0000313" key="3">
    <source>
        <dbReference type="Proteomes" id="UP000617340"/>
    </source>
</evidence>
<evidence type="ECO:0000256" key="1">
    <source>
        <dbReference type="SAM" id="MobiDB-lite"/>
    </source>
</evidence>
<evidence type="ECO:0000313" key="2">
    <source>
        <dbReference type="EMBL" id="KAF7401157.1"/>
    </source>
</evidence>